<comment type="caution">
    <text evidence="1">The sequence shown here is derived from an EMBL/GenBank/DDBJ whole genome shotgun (WGS) entry which is preliminary data.</text>
</comment>
<dbReference type="EMBL" id="LCOJ01000004">
    <property type="protein sequence ID" value="KKU75793.1"/>
    <property type="molecule type" value="Genomic_DNA"/>
</dbReference>
<evidence type="ECO:0000313" key="2">
    <source>
        <dbReference type="Proteomes" id="UP000034879"/>
    </source>
</evidence>
<organism evidence="1 2">
    <name type="scientific">Candidatus Nomurabacteria bacterium GW2011_GWB1_47_6</name>
    <dbReference type="NCBI Taxonomy" id="1618749"/>
    <lineage>
        <taxon>Bacteria</taxon>
        <taxon>Candidatus Nomuraibacteriota</taxon>
    </lineage>
</organism>
<sequence>MPLETVVNVHEQKRNILESLYFDQDGQLIPEQFQGELNTRNATLINAVPGDIAFACLYAFPQDSAEYVRNLIHYRKHGKFPDGPDSKPLYASYEEFLKSCQEEIDRAESFTFACVTTLDEFKEKAAHWGLDVERVQEIFVLGAAERAVIVNHADKRNESRDLLLMHEMNHLEEEKIYLHPRDTSRPWKEHFLFQAVYEALTDLRALALVPAGRWSQKQMSYWSKLDETDLIYIKRMMADSQATTLPELLLVLKKAAADNPRFQEAIKIQFANRGSLEEVLGEFNRVTDGLLALPKYTRDNTLERLS</sequence>
<reference evidence="1 2" key="1">
    <citation type="journal article" date="2015" name="Nature">
        <title>rRNA introns, odd ribosomes, and small enigmatic genomes across a large radiation of phyla.</title>
        <authorList>
            <person name="Brown C.T."/>
            <person name="Hug L.A."/>
            <person name="Thomas B.C."/>
            <person name="Sharon I."/>
            <person name="Castelle C.J."/>
            <person name="Singh A."/>
            <person name="Wilkins M.J."/>
            <person name="Williams K.H."/>
            <person name="Banfield J.F."/>
        </authorList>
    </citation>
    <scope>NUCLEOTIDE SEQUENCE [LARGE SCALE GENOMIC DNA]</scope>
</reference>
<dbReference type="AlphaFoldDB" id="A0A0G1VCB0"/>
<gene>
    <name evidence="1" type="ORF">UY01_C0004G0020</name>
</gene>
<name>A0A0G1VCB0_9BACT</name>
<protein>
    <submittedName>
        <fullName evidence="1">Uncharacterized protein</fullName>
    </submittedName>
</protein>
<proteinExistence type="predicted"/>
<accession>A0A0G1VCB0</accession>
<evidence type="ECO:0000313" key="1">
    <source>
        <dbReference type="EMBL" id="KKU75793.1"/>
    </source>
</evidence>
<dbReference type="Proteomes" id="UP000034879">
    <property type="component" value="Unassembled WGS sequence"/>
</dbReference>